<dbReference type="SUPFAM" id="SSF53474">
    <property type="entry name" value="alpha/beta-Hydrolases"/>
    <property type="match status" value="1"/>
</dbReference>
<evidence type="ECO:0000259" key="3">
    <source>
        <dbReference type="Pfam" id="PF07859"/>
    </source>
</evidence>
<dbReference type="InterPro" id="IPR013094">
    <property type="entry name" value="AB_hydrolase_3"/>
</dbReference>
<comment type="caution">
    <text evidence="4">The sequence shown here is derived from an EMBL/GenBank/DDBJ whole genome shotgun (WGS) entry which is preliminary data.</text>
</comment>
<organism evidence="4 5">
    <name type="scientific">Yinghuangia aomiensis</name>
    <dbReference type="NCBI Taxonomy" id="676205"/>
    <lineage>
        <taxon>Bacteria</taxon>
        <taxon>Bacillati</taxon>
        <taxon>Actinomycetota</taxon>
        <taxon>Actinomycetes</taxon>
        <taxon>Kitasatosporales</taxon>
        <taxon>Streptomycetaceae</taxon>
        <taxon>Yinghuangia</taxon>
    </lineage>
</organism>
<dbReference type="PANTHER" id="PTHR48081">
    <property type="entry name" value="AB HYDROLASE SUPERFAMILY PROTEIN C4A8.06C"/>
    <property type="match status" value="1"/>
</dbReference>
<evidence type="ECO:0000313" key="4">
    <source>
        <dbReference type="EMBL" id="GAA4946880.1"/>
    </source>
</evidence>
<keyword evidence="2 4" id="KW-0378">Hydrolase</keyword>
<dbReference type="Gene3D" id="3.40.50.1820">
    <property type="entry name" value="alpha/beta hydrolase"/>
    <property type="match status" value="1"/>
</dbReference>
<dbReference type="RefSeq" id="WP_345673396.1">
    <property type="nucleotide sequence ID" value="NZ_BAABHS010000001.1"/>
</dbReference>
<evidence type="ECO:0000313" key="5">
    <source>
        <dbReference type="Proteomes" id="UP001500466"/>
    </source>
</evidence>
<dbReference type="PANTHER" id="PTHR48081:SF30">
    <property type="entry name" value="ACETYL-HYDROLASE LIPR-RELATED"/>
    <property type="match status" value="1"/>
</dbReference>
<accession>A0ABP9GSW4</accession>
<dbReference type="EMBL" id="BAABHS010000001">
    <property type="protein sequence ID" value="GAA4946880.1"/>
    <property type="molecule type" value="Genomic_DNA"/>
</dbReference>
<keyword evidence="5" id="KW-1185">Reference proteome</keyword>
<dbReference type="Proteomes" id="UP001500466">
    <property type="component" value="Unassembled WGS sequence"/>
</dbReference>
<feature type="domain" description="Alpha/beta hydrolase fold-3" evidence="3">
    <location>
        <begin position="71"/>
        <end position="270"/>
    </location>
</feature>
<dbReference type="PROSITE" id="PS01173">
    <property type="entry name" value="LIPASE_GDXG_HIS"/>
    <property type="match status" value="1"/>
</dbReference>
<dbReference type="InterPro" id="IPR029058">
    <property type="entry name" value="AB_hydrolase_fold"/>
</dbReference>
<dbReference type="InterPro" id="IPR050300">
    <property type="entry name" value="GDXG_lipolytic_enzyme"/>
</dbReference>
<proteinExistence type="inferred from homology"/>
<protein>
    <submittedName>
        <fullName evidence="4">Alpha/beta hydrolase</fullName>
    </submittedName>
</protein>
<dbReference type="InterPro" id="IPR002168">
    <property type="entry name" value="Lipase_GDXG_HIS_AS"/>
</dbReference>
<reference evidence="5" key="1">
    <citation type="journal article" date="2019" name="Int. J. Syst. Evol. Microbiol.">
        <title>The Global Catalogue of Microorganisms (GCM) 10K type strain sequencing project: providing services to taxonomists for standard genome sequencing and annotation.</title>
        <authorList>
            <consortium name="The Broad Institute Genomics Platform"/>
            <consortium name="The Broad Institute Genome Sequencing Center for Infectious Disease"/>
            <person name="Wu L."/>
            <person name="Ma J."/>
        </authorList>
    </citation>
    <scope>NUCLEOTIDE SEQUENCE [LARGE SCALE GENOMIC DNA]</scope>
    <source>
        <strain evidence="5">JCM 17986</strain>
    </source>
</reference>
<evidence type="ECO:0000256" key="1">
    <source>
        <dbReference type="ARBA" id="ARBA00010515"/>
    </source>
</evidence>
<dbReference type="Pfam" id="PF07859">
    <property type="entry name" value="Abhydrolase_3"/>
    <property type="match status" value="1"/>
</dbReference>
<name>A0ABP9GSW4_9ACTN</name>
<evidence type="ECO:0000256" key="2">
    <source>
        <dbReference type="ARBA" id="ARBA00022801"/>
    </source>
</evidence>
<gene>
    <name evidence="4" type="ORF">GCM10023205_03430</name>
</gene>
<sequence>MPRLSVPLARTLARRVLRPVLRPGVPVPAQRAWVAAMGGPLPPGTRTERCAPGGVPALRITVGPAAPTRVMLYLHGGGYVVGSSRSHRAFAAHLAAATRSVVYALDYRRAPEHPHPAALDDTANAWHRLADRTPADTPMILTGDSAGGGLALTTALGLRGGKARAPDALVLVSPWLDPLRPWPFEPRYHRDPVLRTGWLSRCAAAYAPGGDRDALSPARGADLSGLPPTIVQNGTDDILAPEGAAFAERAREFGAAVEHTEYPDLWHVFQVMAGMLPAADEALHDLGKSLDAVLPR</sequence>
<comment type="similarity">
    <text evidence="1">Belongs to the 'GDXG' lipolytic enzyme family.</text>
</comment>
<dbReference type="GO" id="GO:0016787">
    <property type="term" value="F:hydrolase activity"/>
    <property type="evidence" value="ECO:0007669"/>
    <property type="project" value="UniProtKB-KW"/>
</dbReference>